<dbReference type="Pfam" id="PF22749">
    <property type="entry name" value="Arb2"/>
    <property type="match status" value="1"/>
</dbReference>
<protein>
    <submittedName>
        <fullName evidence="2">Arb2 domain-containing protein</fullName>
    </submittedName>
</protein>
<proteinExistence type="predicted"/>
<reference evidence="2 3" key="1">
    <citation type="submission" date="2024-07" db="EMBL/GenBank/DDBJ databases">
        <title>Section-level genome sequencing and comparative genomics of Aspergillus sections Usti and Cavernicolus.</title>
        <authorList>
            <consortium name="Lawrence Berkeley National Laboratory"/>
            <person name="Nybo J.L."/>
            <person name="Vesth T.C."/>
            <person name="Theobald S."/>
            <person name="Frisvad J.C."/>
            <person name="Larsen T.O."/>
            <person name="Kjaerboelling I."/>
            <person name="Rothschild-Mancinelli K."/>
            <person name="Lyhne E.K."/>
            <person name="Kogle M.E."/>
            <person name="Barry K."/>
            <person name="Clum A."/>
            <person name="Na H."/>
            <person name="Ledsgaard L."/>
            <person name="Lin J."/>
            <person name="Lipzen A."/>
            <person name="Kuo A."/>
            <person name="Riley R."/>
            <person name="Mondo S."/>
            <person name="Labutti K."/>
            <person name="Haridas S."/>
            <person name="Pangalinan J."/>
            <person name="Salamov A.A."/>
            <person name="Simmons B.A."/>
            <person name="Magnuson J.K."/>
            <person name="Chen J."/>
            <person name="Drula E."/>
            <person name="Henrissat B."/>
            <person name="Wiebenga A."/>
            <person name="Lubbers R.J."/>
            <person name="Gomes A.C."/>
            <person name="Makela M.R."/>
            <person name="Stajich J."/>
            <person name="Grigoriev I.V."/>
            <person name="Mortensen U.H."/>
            <person name="De Vries R.P."/>
            <person name="Baker S.E."/>
            <person name="Andersen M.R."/>
        </authorList>
    </citation>
    <scope>NUCLEOTIDE SEQUENCE [LARGE SCALE GENOMIC DNA]</scope>
    <source>
        <strain evidence="2 3">CBS 588.65</strain>
    </source>
</reference>
<comment type="caution">
    <text evidence="2">The sequence shown here is derived from an EMBL/GenBank/DDBJ whole genome shotgun (WGS) entry which is preliminary data.</text>
</comment>
<accession>A0ABR4H168</accession>
<name>A0ABR4H168_9EURO</name>
<evidence type="ECO:0000313" key="2">
    <source>
        <dbReference type="EMBL" id="KAL2809194.1"/>
    </source>
</evidence>
<dbReference type="PANTHER" id="PTHR21357:SF4">
    <property type="entry name" value="FAM172 FAMILY PROTEIN HOMOLOG CG10038"/>
    <property type="match status" value="1"/>
</dbReference>
<dbReference type="InterPro" id="IPR053858">
    <property type="entry name" value="Arb2_dom"/>
</dbReference>
<evidence type="ECO:0000259" key="1">
    <source>
        <dbReference type="Pfam" id="PF22749"/>
    </source>
</evidence>
<gene>
    <name evidence="2" type="ORF">BJX63DRAFT_445451</name>
</gene>
<dbReference type="Proteomes" id="UP001610334">
    <property type="component" value="Unassembled WGS sequence"/>
</dbReference>
<dbReference type="EMBL" id="JBFXLT010000094">
    <property type="protein sequence ID" value="KAL2809194.1"/>
    <property type="molecule type" value="Genomic_DNA"/>
</dbReference>
<dbReference type="InterPro" id="IPR048263">
    <property type="entry name" value="Arb2"/>
</dbReference>
<keyword evidence="3" id="KW-1185">Reference proteome</keyword>
<evidence type="ECO:0000313" key="3">
    <source>
        <dbReference type="Proteomes" id="UP001610334"/>
    </source>
</evidence>
<feature type="domain" description="Arb2" evidence="1">
    <location>
        <begin position="15"/>
        <end position="304"/>
    </location>
</feature>
<dbReference type="PANTHER" id="PTHR21357">
    <property type="entry name" value="FAM172 FAMILY PROTEIN HOMOLOG CG10038"/>
    <property type="match status" value="1"/>
</dbReference>
<sequence>MFVYRKEDLPKDPVFPAELDKLGYFINDKDQIRKISDPEQEFQFKINRNPRWNELHREAMNECIRKIVSTRLRDLGLVTLRLPLTSGPNKPHVPILVSKNLKTASRIILVFGEPVQDIGIWAYRTVGAENINAGSVVDFAKAVLKPDESRVEDVALVFANVGQLIWHCASGCALTINSWMALPRPSAVDSAPIETKRNKIPGNENWQAHVTSVFNDILAARGQLVREDAKIDIIGLAEGGLGAIQYLSMNWKTWRHNISAICLSNPLHTKAANLTPQCDQPTGPDSFISFIASRCRAYLLSNEPIGAPLFDSPEHGCNCYSSGEGLNVECIMPKAWPHMLKWLDRAYAESDYCEEQLEVIQVASAAEGEADRKE</sequence>
<organism evidence="2 3">
    <name type="scientific">Aspergillus granulosus</name>
    <dbReference type="NCBI Taxonomy" id="176169"/>
    <lineage>
        <taxon>Eukaryota</taxon>
        <taxon>Fungi</taxon>
        <taxon>Dikarya</taxon>
        <taxon>Ascomycota</taxon>
        <taxon>Pezizomycotina</taxon>
        <taxon>Eurotiomycetes</taxon>
        <taxon>Eurotiomycetidae</taxon>
        <taxon>Eurotiales</taxon>
        <taxon>Aspergillaceae</taxon>
        <taxon>Aspergillus</taxon>
        <taxon>Aspergillus subgen. Nidulantes</taxon>
    </lineage>
</organism>